<comment type="caution">
    <text evidence="2">The sequence shown here is derived from an EMBL/GenBank/DDBJ whole genome shotgun (WGS) entry which is preliminary data.</text>
</comment>
<proteinExistence type="predicted"/>
<keyword evidence="1" id="KW-0472">Membrane</keyword>
<reference evidence="2 3" key="1">
    <citation type="submission" date="2018-10" db="EMBL/GenBank/DDBJ databases">
        <title>Genomic Encyclopedia of Archaeal and Bacterial Type Strains, Phase II (KMG-II): from individual species to whole genera.</title>
        <authorList>
            <person name="Goeker M."/>
        </authorList>
    </citation>
    <scope>NUCLEOTIDE SEQUENCE [LARGE SCALE GENOMIC DNA]</scope>
    <source>
        <strain evidence="2 3">DSM 18602</strain>
    </source>
</reference>
<keyword evidence="1" id="KW-1133">Transmembrane helix</keyword>
<sequence length="83" mass="10284">MQKRFLKVAIFTWFWVTNIISAGAIEAAIRLPTYRFQYLLLAGILWTVYLLFWYRRIKRERKRGEHEPVWRYYWRTRLSKGAL</sequence>
<dbReference type="RefSeq" id="WP_008506685.1">
    <property type="nucleotide sequence ID" value="NZ_RBKU01000001.1"/>
</dbReference>
<gene>
    <name evidence="2" type="ORF">BDD43_0619</name>
</gene>
<name>A0A495IX90_9SPHI</name>
<keyword evidence="1" id="KW-0812">Transmembrane</keyword>
<dbReference type="Proteomes" id="UP000268007">
    <property type="component" value="Unassembled WGS sequence"/>
</dbReference>
<accession>A0A495IX90</accession>
<evidence type="ECO:0000313" key="2">
    <source>
        <dbReference type="EMBL" id="RKR80499.1"/>
    </source>
</evidence>
<evidence type="ECO:0000313" key="3">
    <source>
        <dbReference type="Proteomes" id="UP000268007"/>
    </source>
</evidence>
<dbReference type="AlphaFoldDB" id="A0A495IX90"/>
<dbReference type="OrthoDB" id="796777at2"/>
<keyword evidence="3" id="KW-1185">Reference proteome</keyword>
<evidence type="ECO:0000256" key="1">
    <source>
        <dbReference type="SAM" id="Phobius"/>
    </source>
</evidence>
<organism evidence="2 3">
    <name type="scientific">Mucilaginibacter gracilis</name>
    <dbReference type="NCBI Taxonomy" id="423350"/>
    <lineage>
        <taxon>Bacteria</taxon>
        <taxon>Pseudomonadati</taxon>
        <taxon>Bacteroidota</taxon>
        <taxon>Sphingobacteriia</taxon>
        <taxon>Sphingobacteriales</taxon>
        <taxon>Sphingobacteriaceae</taxon>
        <taxon>Mucilaginibacter</taxon>
    </lineage>
</organism>
<dbReference type="EMBL" id="RBKU01000001">
    <property type="protein sequence ID" value="RKR80499.1"/>
    <property type="molecule type" value="Genomic_DNA"/>
</dbReference>
<protein>
    <recommendedName>
        <fullName evidence="4">2TM domain-containing protein</fullName>
    </recommendedName>
</protein>
<feature type="transmembrane region" description="Helical" evidence="1">
    <location>
        <begin position="34"/>
        <end position="54"/>
    </location>
</feature>
<evidence type="ECO:0008006" key="4">
    <source>
        <dbReference type="Google" id="ProtNLM"/>
    </source>
</evidence>